<feature type="domain" description="4Fe-4S ferredoxin-type" evidence="8">
    <location>
        <begin position="230"/>
        <end position="259"/>
    </location>
</feature>
<evidence type="ECO:0000256" key="1">
    <source>
        <dbReference type="ARBA" id="ARBA00022448"/>
    </source>
</evidence>
<feature type="domain" description="4Fe-4S ferredoxin-type" evidence="8">
    <location>
        <begin position="469"/>
        <end position="501"/>
    </location>
</feature>
<name>A0A3B1C7C4_9ZZZZ</name>
<dbReference type="PANTHER" id="PTHR30176">
    <property type="entry name" value="FERREDOXIN-TYPE PROTEIN NAPH"/>
    <property type="match status" value="1"/>
</dbReference>
<evidence type="ECO:0000256" key="3">
    <source>
        <dbReference type="ARBA" id="ARBA00022723"/>
    </source>
</evidence>
<feature type="transmembrane region" description="Helical" evidence="7">
    <location>
        <begin position="214"/>
        <end position="234"/>
    </location>
</feature>
<keyword evidence="1" id="KW-0813">Transport</keyword>
<evidence type="ECO:0000259" key="8">
    <source>
        <dbReference type="PROSITE" id="PS51379"/>
    </source>
</evidence>
<keyword evidence="6" id="KW-0411">Iron-sulfur</keyword>
<dbReference type="SUPFAM" id="SSF54862">
    <property type="entry name" value="4Fe-4S ferredoxins"/>
    <property type="match status" value="2"/>
</dbReference>
<keyword evidence="7" id="KW-1133">Transmembrane helix</keyword>
<proteinExistence type="predicted"/>
<keyword evidence="3" id="KW-0479">Metal-binding</keyword>
<evidence type="ECO:0000256" key="2">
    <source>
        <dbReference type="ARBA" id="ARBA00022485"/>
    </source>
</evidence>
<dbReference type="CDD" id="cd16373">
    <property type="entry name" value="DMSOR_beta_like"/>
    <property type="match status" value="1"/>
</dbReference>
<dbReference type="GO" id="GO:0046872">
    <property type="term" value="F:metal ion binding"/>
    <property type="evidence" value="ECO:0007669"/>
    <property type="project" value="UniProtKB-KW"/>
</dbReference>
<organism evidence="9">
    <name type="scientific">hydrothermal vent metagenome</name>
    <dbReference type="NCBI Taxonomy" id="652676"/>
    <lineage>
        <taxon>unclassified sequences</taxon>
        <taxon>metagenomes</taxon>
        <taxon>ecological metagenomes</taxon>
    </lineage>
</organism>
<keyword evidence="2" id="KW-0004">4Fe-4S</keyword>
<reference evidence="9" key="1">
    <citation type="submission" date="2018-06" db="EMBL/GenBank/DDBJ databases">
        <authorList>
            <person name="Zhirakovskaya E."/>
        </authorList>
    </citation>
    <scope>NUCLEOTIDE SEQUENCE</scope>
</reference>
<evidence type="ECO:0000313" key="9">
    <source>
        <dbReference type="EMBL" id="VAX20563.1"/>
    </source>
</evidence>
<dbReference type="Pfam" id="PF12838">
    <property type="entry name" value="Fer4_7"/>
    <property type="match status" value="1"/>
</dbReference>
<dbReference type="GO" id="GO:0005886">
    <property type="term" value="C:plasma membrane"/>
    <property type="evidence" value="ECO:0007669"/>
    <property type="project" value="TreeGrafter"/>
</dbReference>
<feature type="transmembrane region" description="Helical" evidence="7">
    <location>
        <begin position="12"/>
        <end position="32"/>
    </location>
</feature>
<keyword evidence="7" id="KW-0472">Membrane</keyword>
<feature type="transmembrane region" description="Helical" evidence="7">
    <location>
        <begin position="44"/>
        <end position="67"/>
    </location>
</feature>
<feature type="domain" description="4Fe-4S ferredoxin-type" evidence="8">
    <location>
        <begin position="429"/>
        <end position="464"/>
    </location>
</feature>
<protein>
    <submittedName>
        <fullName evidence="9">4Fe-4S ferredoxin iron-sulfur binding domain protein</fullName>
    </submittedName>
</protein>
<dbReference type="Pfam" id="PF12801">
    <property type="entry name" value="Fer4_5"/>
    <property type="match status" value="2"/>
</dbReference>
<dbReference type="PROSITE" id="PS51379">
    <property type="entry name" value="4FE4S_FER_2"/>
    <property type="match status" value="6"/>
</dbReference>
<accession>A0A3B1C7C4</accession>
<dbReference type="Pfam" id="PF00037">
    <property type="entry name" value="Fer4"/>
    <property type="match status" value="1"/>
</dbReference>
<feature type="transmembrane region" description="Helical" evidence="7">
    <location>
        <begin position="184"/>
        <end position="202"/>
    </location>
</feature>
<evidence type="ECO:0000256" key="7">
    <source>
        <dbReference type="SAM" id="Phobius"/>
    </source>
</evidence>
<gene>
    <name evidence="9" type="ORF">MNBD_IGNAVI01-501</name>
</gene>
<sequence length="527" mass="59396">MLSRLKKIRVVTSIIFLIFTSILFLDITGVWTRSLSEKVLFLQFVPSLLEFINITSVAAIGFVIIILATLFSGRIYCSTVCPLGILQDIVIYSKRKILKREKKRLRFNFQPAFNWVRYSILTVTAVTFLFGNLFLLYSLDPYSNYGRILTHLIKPIIIGTNNIISNVLEMFDNYSVSPSTFNNIDVFAIVFAFTVLFIVVLFSYKNGRFFCNSLCPVGAFLGFLSKFSLFRIVVNKSTCISCGVCETVCKSECIDTKNEYIDFTRCVSCFNCFDVCPTHGLKYEFQPVKLLGEKRTAINETDHERRSFLINLVSYSLTLTGISYAQKKIEVYKKNKIPVIRPNPITPPGSVGIDYFTDSCTACQLCISACPTHVLQPSFLEYGFLGMMVPMMDNKIGFCDYECTICSEVCPTNAIQPIDTEKKKLTQLGKAKFIKDNCVVQIQGTACGACSEHCPTKAVAMVPYKNNLKIPEVNEKICIGCGACEFACPTIPYKAIYVESNVVHLKAEPPKEEKIEEKVDFSEDFPF</sequence>
<evidence type="ECO:0000256" key="4">
    <source>
        <dbReference type="ARBA" id="ARBA00022982"/>
    </source>
</evidence>
<dbReference type="AlphaFoldDB" id="A0A3B1C7C4"/>
<evidence type="ECO:0000256" key="5">
    <source>
        <dbReference type="ARBA" id="ARBA00023004"/>
    </source>
</evidence>
<dbReference type="EMBL" id="UOGD01000171">
    <property type="protein sequence ID" value="VAX20563.1"/>
    <property type="molecule type" value="Genomic_DNA"/>
</dbReference>
<keyword evidence="5" id="KW-0408">Iron</keyword>
<dbReference type="PROSITE" id="PS00198">
    <property type="entry name" value="4FE4S_FER_1"/>
    <property type="match status" value="3"/>
</dbReference>
<feature type="transmembrane region" description="Helical" evidence="7">
    <location>
        <begin position="115"/>
        <end position="137"/>
    </location>
</feature>
<feature type="domain" description="4Fe-4S ferredoxin-type" evidence="8">
    <location>
        <begin position="349"/>
        <end position="380"/>
    </location>
</feature>
<dbReference type="InterPro" id="IPR017900">
    <property type="entry name" value="4Fe4S_Fe_S_CS"/>
</dbReference>
<keyword evidence="7" id="KW-0812">Transmembrane</keyword>
<keyword evidence="4" id="KW-0249">Electron transport</keyword>
<dbReference type="InterPro" id="IPR051684">
    <property type="entry name" value="Electron_Trans/Redox"/>
</dbReference>
<feature type="domain" description="4Fe-4S ferredoxin-type" evidence="8">
    <location>
        <begin position="388"/>
        <end position="420"/>
    </location>
</feature>
<feature type="domain" description="4Fe-4S ferredoxin-type" evidence="8">
    <location>
        <begin position="260"/>
        <end position="286"/>
    </location>
</feature>
<dbReference type="Gene3D" id="3.30.70.20">
    <property type="match status" value="3"/>
</dbReference>
<dbReference type="InterPro" id="IPR017896">
    <property type="entry name" value="4Fe4S_Fe-S-bd"/>
</dbReference>
<evidence type="ECO:0000256" key="6">
    <source>
        <dbReference type="ARBA" id="ARBA00023014"/>
    </source>
</evidence>
<dbReference type="PANTHER" id="PTHR30176:SF3">
    <property type="entry name" value="FERREDOXIN-TYPE PROTEIN NAPH"/>
    <property type="match status" value="1"/>
</dbReference>
<dbReference type="GO" id="GO:0051539">
    <property type="term" value="F:4 iron, 4 sulfur cluster binding"/>
    <property type="evidence" value="ECO:0007669"/>
    <property type="project" value="UniProtKB-KW"/>
</dbReference>